<feature type="compositionally biased region" description="Basic and acidic residues" evidence="8">
    <location>
        <begin position="1759"/>
        <end position="1768"/>
    </location>
</feature>
<proteinExistence type="predicted"/>
<organism evidence="13 14">
    <name type="scientific">Volvox reticuliferus</name>
    <dbReference type="NCBI Taxonomy" id="1737510"/>
    <lineage>
        <taxon>Eukaryota</taxon>
        <taxon>Viridiplantae</taxon>
        <taxon>Chlorophyta</taxon>
        <taxon>core chlorophytes</taxon>
        <taxon>Chlorophyceae</taxon>
        <taxon>CS clade</taxon>
        <taxon>Chlamydomonadales</taxon>
        <taxon>Volvocaceae</taxon>
        <taxon>Volvox</taxon>
    </lineage>
</organism>
<feature type="domain" description="SET" evidence="9">
    <location>
        <begin position="1551"/>
        <end position="1670"/>
    </location>
</feature>
<feature type="region of interest" description="Disordered" evidence="8">
    <location>
        <begin position="2113"/>
        <end position="2147"/>
    </location>
</feature>
<dbReference type="Proteomes" id="UP000747110">
    <property type="component" value="Unassembled WGS sequence"/>
</dbReference>
<evidence type="ECO:0000259" key="10">
    <source>
        <dbReference type="PROSITE" id="PS50812"/>
    </source>
</evidence>
<dbReference type="OrthoDB" id="422362at2759"/>
<accession>A0A8J4C726</accession>
<feature type="compositionally biased region" description="Pro residues" evidence="8">
    <location>
        <begin position="1295"/>
        <end position="1306"/>
    </location>
</feature>
<feature type="region of interest" description="Disordered" evidence="8">
    <location>
        <begin position="1091"/>
        <end position="1129"/>
    </location>
</feature>
<feature type="compositionally biased region" description="Basic and acidic residues" evidence="8">
    <location>
        <begin position="715"/>
        <end position="744"/>
    </location>
</feature>
<protein>
    <recommendedName>
        <fullName evidence="15">Histone-lysine N-methyltransferase</fullName>
    </recommendedName>
</protein>
<dbReference type="GO" id="GO:0042054">
    <property type="term" value="F:histone methyltransferase activity"/>
    <property type="evidence" value="ECO:0007669"/>
    <property type="project" value="InterPro"/>
</dbReference>
<dbReference type="Pfam" id="PF17907">
    <property type="entry name" value="AWS"/>
    <property type="match status" value="1"/>
</dbReference>
<dbReference type="InterPro" id="IPR002999">
    <property type="entry name" value="Tudor"/>
</dbReference>
<evidence type="ECO:0000259" key="11">
    <source>
        <dbReference type="PROSITE" id="PS50868"/>
    </source>
</evidence>
<feature type="compositionally biased region" description="Polar residues" evidence="8">
    <location>
        <begin position="552"/>
        <end position="566"/>
    </location>
</feature>
<dbReference type="Pfam" id="PF00855">
    <property type="entry name" value="PWWP"/>
    <property type="match status" value="1"/>
</dbReference>
<dbReference type="GO" id="GO:0005694">
    <property type="term" value="C:chromosome"/>
    <property type="evidence" value="ECO:0007669"/>
    <property type="project" value="UniProtKB-SubCell"/>
</dbReference>
<keyword evidence="6" id="KW-0949">S-adenosyl-L-methionine</keyword>
<dbReference type="GO" id="GO:0032259">
    <property type="term" value="P:methylation"/>
    <property type="evidence" value="ECO:0007669"/>
    <property type="project" value="UniProtKB-KW"/>
</dbReference>
<dbReference type="SMART" id="SM00293">
    <property type="entry name" value="PWWP"/>
    <property type="match status" value="1"/>
</dbReference>
<dbReference type="Gene3D" id="2.170.270.10">
    <property type="entry name" value="SET domain"/>
    <property type="match status" value="1"/>
</dbReference>
<keyword evidence="4" id="KW-0489">Methyltransferase</keyword>
<feature type="compositionally biased region" description="Low complexity" evidence="8">
    <location>
        <begin position="303"/>
        <end position="320"/>
    </location>
</feature>
<feature type="compositionally biased region" description="Low complexity" evidence="8">
    <location>
        <begin position="1311"/>
        <end position="1327"/>
    </location>
</feature>
<keyword evidence="5" id="KW-0808">Transferase</keyword>
<comment type="caution">
    <text evidence="13">The sequence shown here is derived from an EMBL/GenBank/DDBJ whole genome shotgun (WGS) entry which is preliminary data.</text>
</comment>
<dbReference type="Gene3D" id="2.30.30.140">
    <property type="match status" value="2"/>
</dbReference>
<feature type="region of interest" description="Disordered" evidence="8">
    <location>
        <begin position="350"/>
        <end position="369"/>
    </location>
</feature>
<feature type="compositionally biased region" description="Basic and acidic residues" evidence="8">
    <location>
        <begin position="777"/>
        <end position="787"/>
    </location>
</feature>
<feature type="region of interest" description="Disordered" evidence="8">
    <location>
        <begin position="410"/>
        <end position="899"/>
    </location>
</feature>
<feature type="compositionally biased region" description="Polar residues" evidence="8">
    <location>
        <begin position="241"/>
        <end position="252"/>
    </location>
</feature>
<dbReference type="InterPro" id="IPR050777">
    <property type="entry name" value="SET2_Histone-Lys_MeTrsfase"/>
</dbReference>
<dbReference type="InterPro" id="IPR001214">
    <property type="entry name" value="SET_dom"/>
</dbReference>
<evidence type="ECO:0000256" key="4">
    <source>
        <dbReference type="ARBA" id="ARBA00022603"/>
    </source>
</evidence>
<dbReference type="SMART" id="SM00333">
    <property type="entry name" value="TUDOR"/>
    <property type="match status" value="1"/>
</dbReference>
<dbReference type="CDD" id="cd20404">
    <property type="entry name" value="Tudor_Agenet_AtEML-like"/>
    <property type="match status" value="1"/>
</dbReference>
<dbReference type="GO" id="GO:0005634">
    <property type="term" value="C:nucleus"/>
    <property type="evidence" value="ECO:0007669"/>
    <property type="project" value="UniProtKB-SubCell"/>
</dbReference>
<dbReference type="EMBL" id="BNCP01000008">
    <property type="protein sequence ID" value="GIL75955.1"/>
    <property type="molecule type" value="Genomic_DNA"/>
</dbReference>
<comment type="subcellular location">
    <subcellularLocation>
        <location evidence="2">Chromosome</location>
    </subcellularLocation>
    <subcellularLocation>
        <location evidence="1">Nucleus</location>
    </subcellularLocation>
</comment>
<keyword evidence="3" id="KW-0158">Chromosome</keyword>
<dbReference type="SUPFAM" id="SSF63748">
    <property type="entry name" value="Tudor/PWWP/MBT"/>
    <property type="match status" value="2"/>
</dbReference>
<feature type="region of interest" description="Disordered" evidence="8">
    <location>
        <begin position="1911"/>
        <end position="1947"/>
    </location>
</feature>
<feature type="region of interest" description="Disordered" evidence="8">
    <location>
        <begin position="1291"/>
        <end position="1329"/>
    </location>
</feature>
<evidence type="ECO:0008006" key="15">
    <source>
        <dbReference type="Google" id="ProtNLM"/>
    </source>
</evidence>
<dbReference type="InterPro" id="IPR006560">
    <property type="entry name" value="AWS_dom"/>
</dbReference>
<sequence length="2437" mass="255399">MANEGALAALEKEFRSLLTPKLLAEAKAVQVVWARVKGYPAWPAQVLTEAAALRRKDLGQERHSKGNSVPVMFFGTVEVAWVKDADVVDFKEGLYQGFFDRKTKHFRLALEQVCEYLALDRKRKAPPKWWCKPPSNGLDDQSDGPSPKLVSAVGSCAAKGAGPRQEASKSSRQRTDPPDSDTGTSSADDEATGAHAAGKKGSAKDRSAKDGVVCKQQKEVVVTATAPKPRDSSTGRLPRDNGSTAASTNTGAHGQAKKTSAAPLAFPRRQPCASKEARPAGDAAKEVREGRPNAMAATSDVKAPPASQASQQQQRLRSSAGTSATSAKEADAGLQPRKRVKVEAGAVVGPTAASASSLPPPPPVVAKRTTSVGENVSAVDAAGIGAVDVLKLPAEIRRLAGIRLPALPKKPGIKVEESPRDQLPIKTEQAAASTGANEPTRLKQALISGMNVGMELRSARRTGSAARTGQTGVGRGSGAGQRKRSRSDGSSSGEEEGEGDQNSREEADAEVAASSDSDSSDGDSGPSEVAGEGVMLSVGARRSSRVALAAQSCGQATLAKVQSRQQPVRDRQGTNKRQSARFTASEPLPRRTSSRLNSKVPEAAPSKKASSGNFGTSDSEGDSEAASDYDSEEGGEGEDERSSTIATSSNDDDSASDEEPKANESGGSEDGGVRLRSRTRALQTMRARQHSVPCTRKARGAPMSQLLRCEMSQPADRDAKASAGHGDSDVEADHKDTKPQHREVSGAVSGPAARVIPLELRRLQNSPSAGIPVIDTSEPRTLRDRSSPARRAIPSIAVTPAQTAVAGSSAGSKRGEKRASEDGSGASMSMVPEHSRSPEHQRDGQKAGPATEESIPPMPARSQAIDGRSSKAGSASPPPAPVPGAVPVRKKPPSLGVPSTERLAGQVGARQLPAITPARAIVCSLTSATDDQAPSTLPAAGFAGTSAAGALFAPVAVCVFKKPSSGPPTRRLVEPGFDTSTSLADLPDAASLDCKADAKHASSLDVEAIDAVVITDGQLPRSPGVASLDSTGLRSPEEGTVADQLVEPVAKQQSDLLLPPHPQRQALAAGRNDVLRDVHMLDDVSISEVALQGADEGTTSKTGGEPAKELFSDQPLQEAHSMHEAQEAAASCLQPALELELGRGAAVEQQDQADPQPSSCCLQAFANILVDPVEQAPALPARSSVIHDQDNKQANRSPGRTLSAPAQLQHVVVEQATSALGPLARGSPGSPIHEEALISEEQLPDHGEAMAEHDGRPLPQAARLALGGSGGGSDTAFTLQVAAAVSKAMREMPSMPSPPPAAPVTPPEGHVASASGAVSAPPACAGSRASSEAECGAGALAGVSGTSCSAALWEEDDEAAARARELEELGEVAAALAGLHQAEVPRIPSVRLAAQPDDSQVPSALHVDSFLDRMPNRGSKGVSLSGVSLDNLGAPGSAAEPGFRWPQLEPLLPPHDQSFALPRDWLVTRPPRYEPVKRNVWLSRNKPKRLPKDEINICACRPPPFAAPGELQRMGCGPNCLNRLSSILCDAKLCPCGELCSNRSLHLLRQPKTEVFLTENRGWGVRTMEPLSKGAFIIEYAGEVIDERELGRRMEHARMNGEPHFYIMELSAGLYIDARRKGNIARLINSSCDPNCETQKWHDASTGEIRVGIFSSRDIAPGEELVYDYFFSTYGALKPSAASFVCMCGSKNCRGTMDLHPEKRRDLGRRVEVFWDADGQYYRAVIVAYHPTSKKHTVMYEDGGTEKLSLDEVPHRWMDDDQQRESPQKPDAMPSDSDAAGQPAPVEPLQQRSQAASAVDVNLADVLPVPDRGRCCIAAVPSQAPPRPLVPIDQRCLLPPLGSASLDTATTQTHGQLGKQGLPNVELHLPLKKRQRMLQPVSVPGHHLTPSQLSPLTLPLATLSRAGEALPGTAQPQVSGGSADCDAAPASLRNRHSGGGADSAGGEANVLSGRASLRHESSVTASGRISVVVAEEDDPNEDLDSLLEAAEAVAALRTAPVSNPPALSTQQNGLLVPQPRHIRSGSVAAAGLGTTAMVQTAKVASPQQLAAVQRAGVPNGLLPHGGSRPGGAVATLPSSSSSCFIPYQARGSRQHHSYGSAHYAHDYAMAGLSEQHQRPSQARNGRFSFEHDGSADPLGGSRGRNSSGYLHAHELQASDDINREDLLWKLVGIEKPKNLLPLFSAGTEKARNGDSMGRAGDTWISPSHPYSKLLRALEASELLPHADQLRLLAQQHAQQQAQEQAQPQQLQVLPTTTLPARPSGALPQHPRACAAAGSTASPEVLAFSAWHQIAQQNAQHQPQHAPNLPDGSDSGSITACLHHAPQHQTAATAAGTASAGQLHPLTALQNHGLNTAAPAAVAAGTAGAAGMLSHLPSQQQLPAAMTAAAPHWQHPVHSQPGSIMQDLVQLYVSQHATASHAMLAMGDTTTVGGSRLL</sequence>
<feature type="compositionally biased region" description="Low complexity" evidence="8">
    <location>
        <begin position="461"/>
        <end position="470"/>
    </location>
</feature>
<evidence type="ECO:0000256" key="5">
    <source>
        <dbReference type="ARBA" id="ARBA00022679"/>
    </source>
</evidence>
<feature type="compositionally biased region" description="Low complexity" evidence="8">
    <location>
        <begin position="2295"/>
        <end position="2307"/>
    </location>
</feature>
<evidence type="ECO:0000256" key="2">
    <source>
        <dbReference type="ARBA" id="ARBA00004286"/>
    </source>
</evidence>
<feature type="region of interest" description="Disordered" evidence="8">
    <location>
        <begin position="128"/>
        <end position="343"/>
    </location>
</feature>
<feature type="compositionally biased region" description="Basic and acidic residues" evidence="8">
    <location>
        <begin position="228"/>
        <end position="239"/>
    </location>
</feature>
<feature type="compositionally biased region" description="Basic and acidic residues" evidence="8">
    <location>
        <begin position="275"/>
        <end position="291"/>
    </location>
</feature>
<dbReference type="PROSITE" id="PS50812">
    <property type="entry name" value="PWWP"/>
    <property type="match status" value="1"/>
</dbReference>
<dbReference type="PANTHER" id="PTHR22884">
    <property type="entry name" value="SET DOMAIN PROTEINS"/>
    <property type="match status" value="1"/>
</dbReference>
<feature type="compositionally biased region" description="Polar residues" evidence="8">
    <location>
        <begin position="800"/>
        <end position="811"/>
    </location>
</feature>
<feature type="compositionally biased region" description="Low complexity" evidence="8">
    <location>
        <begin position="510"/>
        <end position="529"/>
    </location>
</feature>
<evidence type="ECO:0000256" key="1">
    <source>
        <dbReference type="ARBA" id="ARBA00004123"/>
    </source>
</evidence>
<keyword evidence="7" id="KW-0539">Nucleus</keyword>
<evidence type="ECO:0000256" key="6">
    <source>
        <dbReference type="ARBA" id="ARBA00022691"/>
    </source>
</evidence>
<dbReference type="SMART" id="SM00317">
    <property type="entry name" value="SET"/>
    <property type="match status" value="1"/>
</dbReference>
<feature type="region of interest" description="Disordered" evidence="8">
    <location>
        <begin position="2295"/>
        <end position="2318"/>
    </location>
</feature>
<feature type="compositionally biased region" description="Basic and acidic residues" evidence="8">
    <location>
        <begin position="166"/>
        <end position="177"/>
    </location>
</feature>
<feature type="domain" description="AWS" evidence="12">
    <location>
        <begin position="1493"/>
        <end position="1549"/>
    </location>
</feature>
<dbReference type="PROSITE" id="PS50280">
    <property type="entry name" value="SET"/>
    <property type="match status" value="1"/>
</dbReference>
<feature type="compositionally biased region" description="Acidic residues" evidence="8">
    <location>
        <begin position="619"/>
        <end position="639"/>
    </location>
</feature>
<dbReference type="PROSITE" id="PS50868">
    <property type="entry name" value="POST_SET"/>
    <property type="match status" value="1"/>
</dbReference>
<evidence type="ECO:0000259" key="12">
    <source>
        <dbReference type="PROSITE" id="PS51215"/>
    </source>
</evidence>
<keyword evidence="14" id="KW-1185">Reference proteome</keyword>
<reference evidence="13" key="1">
    <citation type="journal article" date="2021" name="Proc. Natl. Acad. Sci. U.S.A.">
        <title>Three genomes in the algal genus Volvox reveal the fate of a haploid sex-determining region after a transition to homothallism.</title>
        <authorList>
            <person name="Yamamoto K."/>
            <person name="Hamaji T."/>
            <person name="Kawai-Toyooka H."/>
            <person name="Matsuzaki R."/>
            <person name="Takahashi F."/>
            <person name="Nishimura Y."/>
            <person name="Kawachi M."/>
            <person name="Noguchi H."/>
            <person name="Minakuchi Y."/>
            <person name="Umen J.G."/>
            <person name="Toyoda A."/>
            <person name="Nozaki H."/>
        </authorList>
    </citation>
    <scope>NUCLEOTIDE SEQUENCE</scope>
    <source>
        <strain evidence="13">NIES-3786</strain>
    </source>
</reference>
<evidence type="ECO:0000256" key="3">
    <source>
        <dbReference type="ARBA" id="ARBA00022454"/>
    </source>
</evidence>
<dbReference type="PROSITE" id="PS51215">
    <property type="entry name" value="AWS"/>
    <property type="match status" value="1"/>
</dbReference>
<evidence type="ECO:0000256" key="7">
    <source>
        <dbReference type="ARBA" id="ARBA00023242"/>
    </source>
</evidence>
<evidence type="ECO:0000259" key="9">
    <source>
        <dbReference type="PROSITE" id="PS50280"/>
    </source>
</evidence>
<feature type="domain" description="PWWP" evidence="10">
    <location>
        <begin position="28"/>
        <end position="93"/>
    </location>
</feature>
<feature type="compositionally biased region" description="Basic and acidic residues" evidence="8">
    <location>
        <begin position="833"/>
        <end position="845"/>
    </location>
</feature>
<evidence type="ECO:0000313" key="14">
    <source>
        <dbReference type="Proteomes" id="UP000747110"/>
    </source>
</evidence>
<name>A0A8J4C726_9CHLO</name>
<evidence type="ECO:0000256" key="8">
    <source>
        <dbReference type="SAM" id="MobiDB-lite"/>
    </source>
</evidence>
<dbReference type="InterPro" id="IPR003616">
    <property type="entry name" value="Post-SET_dom"/>
</dbReference>
<feature type="domain" description="Post-SET" evidence="11">
    <location>
        <begin position="1682"/>
        <end position="1698"/>
    </location>
</feature>
<dbReference type="Pfam" id="PF00856">
    <property type="entry name" value="SET"/>
    <property type="match status" value="1"/>
</dbReference>
<dbReference type="InterPro" id="IPR046341">
    <property type="entry name" value="SET_dom_sf"/>
</dbReference>
<feature type="region of interest" description="Disordered" evidence="8">
    <location>
        <begin position="1182"/>
        <end position="1202"/>
    </location>
</feature>
<gene>
    <name evidence="13" type="ORF">Vretifemale_5643</name>
</gene>
<dbReference type="SUPFAM" id="SSF82199">
    <property type="entry name" value="SET domain"/>
    <property type="match status" value="1"/>
</dbReference>
<evidence type="ECO:0000313" key="13">
    <source>
        <dbReference type="EMBL" id="GIL75955.1"/>
    </source>
</evidence>
<feature type="region of interest" description="Disordered" evidence="8">
    <location>
        <begin position="1759"/>
        <end position="1795"/>
    </location>
</feature>
<dbReference type="InterPro" id="IPR000313">
    <property type="entry name" value="PWWP_dom"/>
</dbReference>